<keyword evidence="2" id="KW-0812">Transmembrane</keyword>
<dbReference type="OrthoDB" id="75343at2759"/>
<dbReference type="RefSeq" id="XP_024401361.1">
    <property type="nucleotide sequence ID" value="XM_024545593.2"/>
</dbReference>
<dbReference type="Pfam" id="PF02466">
    <property type="entry name" value="Tim17"/>
    <property type="match status" value="1"/>
</dbReference>
<dbReference type="EnsemblPlants" id="Pp3c17_23180V3.2">
    <property type="protein sequence ID" value="Pp3c17_23180V3.2"/>
    <property type="gene ID" value="Pp3c17_23180"/>
</dbReference>
<dbReference type="HOGENOM" id="CLU_100380_2_0_1"/>
<dbReference type="EnsemblPlants" id="Pp3c17_23180V3.4">
    <property type="protein sequence ID" value="Pp3c17_23180V3.4"/>
    <property type="gene ID" value="Pp3c17_23180"/>
</dbReference>
<dbReference type="Gramene" id="Pp3c17_23180V3.2">
    <property type="protein sequence ID" value="Pp3c17_23180V3.2"/>
    <property type="gene ID" value="Pp3c17_23180"/>
</dbReference>
<dbReference type="Gramene" id="Pp3c17_23180V3.3">
    <property type="protein sequence ID" value="Pp3c17_23180V3.3"/>
    <property type="gene ID" value="Pp3c17_23180"/>
</dbReference>
<gene>
    <name evidence="6" type="primary">LOC112294774</name>
    <name evidence="5" type="ORF">PHYPA_022520</name>
</gene>
<dbReference type="EMBL" id="ABEU02000017">
    <property type="protein sequence ID" value="PNR36669.1"/>
    <property type="molecule type" value="Genomic_DNA"/>
</dbReference>
<evidence type="ECO:0000313" key="6">
    <source>
        <dbReference type="EnsemblPlants" id="Pp3c17_23180V3.1"/>
    </source>
</evidence>
<keyword evidence="7" id="KW-1185">Reference proteome</keyword>
<accession>A9SDP8</accession>
<dbReference type="PANTHER" id="PTHR15371:SF1">
    <property type="entry name" value="OUTER ENVELOPE PORE PROTEIN 16-2, CHLOROPLASTIC"/>
    <property type="match status" value="1"/>
</dbReference>
<dbReference type="GO" id="GO:0009707">
    <property type="term" value="C:chloroplast outer membrane"/>
    <property type="evidence" value="ECO:0000318"/>
    <property type="project" value="GO_Central"/>
</dbReference>
<evidence type="ECO:0000313" key="7">
    <source>
        <dbReference type="Proteomes" id="UP000006727"/>
    </source>
</evidence>
<dbReference type="eggNOG" id="ENOG502RZS0">
    <property type="taxonomic scope" value="Eukaryota"/>
</dbReference>
<reference evidence="5 7" key="1">
    <citation type="journal article" date="2008" name="Science">
        <title>The Physcomitrella genome reveals evolutionary insights into the conquest of land by plants.</title>
        <authorList>
            <person name="Rensing S."/>
            <person name="Lang D."/>
            <person name="Zimmer A."/>
            <person name="Terry A."/>
            <person name="Salamov A."/>
            <person name="Shapiro H."/>
            <person name="Nishiyama T."/>
            <person name="Perroud P.-F."/>
            <person name="Lindquist E."/>
            <person name="Kamisugi Y."/>
            <person name="Tanahashi T."/>
            <person name="Sakakibara K."/>
            <person name="Fujita T."/>
            <person name="Oishi K."/>
            <person name="Shin-I T."/>
            <person name="Kuroki Y."/>
            <person name="Toyoda A."/>
            <person name="Suzuki Y."/>
            <person name="Hashimoto A."/>
            <person name="Yamaguchi K."/>
            <person name="Sugano A."/>
            <person name="Kohara Y."/>
            <person name="Fujiyama A."/>
            <person name="Anterola A."/>
            <person name="Aoki S."/>
            <person name="Ashton N."/>
            <person name="Barbazuk W.B."/>
            <person name="Barker E."/>
            <person name="Bennetzen J."/>
            <person name="Bezanilla M."/>
            <person name="Blankenship R."/>
            <person name="Cho S.H."/>
            <person name="Dutcher S."/>
            <person name="Estelle M."/>
            <person name="Fawcett J.A."/>
            <person name="Gundlach H."/>
            <person name="Hanada K."/>
            <person name="Heyl A."/>
            <person name="Hicks K.A."/>
            <person name="Hugh J."/>
            <person name="Lohr M."/>
            <person name="Mayer K."/>
            <person name="Melkozernov A."/>
            <person name="Murata T."/>
            <person name="Nelson D."/>
            <person name="Pils B."/>
            <person name="Prigge M."/>
            <person name="Reiss B."/>
            <person name="Renner T."/>
            <person name="Rombauts S."/>
            <person name="Rushton P."/>
            <person name="Sanderfoot A."/>
            <person name="Schween G."/>
            <person name="Shiu S.-H."/>
            <person name="Stueber K."/>
            <person name="Theodoulou F.L."/>
            <person name="Tu H."/>
            <person name="Van de Peer Y."/>
            <person name="Verrier P.J."/>
            <person name="Waters E."/>
            <person name="Wood A."/>
            <person name="Yang L."/>
            <person name="Cove D."/>
            <person name="Cuming A."/>
            <person name="Hasebe M."/>
            <person name="Lucas S."/>
            <person name="Mishler D.B."/>
            <person name="Reski R."/>
            <person name="Grigoriev I."/>
            <person name="Quatrano R.S."/>
            <person name="Boore J.L."/>
        </authorList>
    </citation>
    <scope>NUCLEOTIDE SEQUENCE [LARGE SCALE GENOMIC DNA]</scope>
    <source>
        <strain evidence="6 7">cv. Gransden 2004</strain>
    </source>
</reference>
<name>A9SDP8_PHYPA</name>
<sequence length="147" mass="15593">MVRSRFSASVESPKVDVIVDLGHPLLNYSVDGFLKVGGVGAAHAVVQDTFRILKSEALTKNDLEKLVKRAGREGLQWGTVAGVYAGVEYSLEKSRGVQDWKNAAIGGAVTGAILSLTESGFTKDKMLQQAITGGALATASEFIRNLV</sequence>
<dbReference type="GO" id="GO:0015171">
    <property type="term" value="F:amino acid transmembrane transporter activity"/>
    <property type="evidence" value="ECO:0000318"/>
    <property type="project" value="GO_Central"/>
</dbReference>
<evidence type="ECO:0000256" key="4">
    <source>
        <dbReference type="ARBA" id="ARBA00023136"/>
    </source>
</evidence>
<dbReference type="RefSeq" id="XP_024401363.1">
    <property type="nucleotide sequence ID" value="XM_024545595.2"/>
</dbReference>
<dbReference type="OMA" id="HPFLNHA"/>
<evidence type="ECO:0000256" key="3">
    <source>
        <dbReference type="ARBA" id="ARBA00022989"/>
    </source>
</evidence>
<keyword evidence="4" id="KW-0472">Membrane</keyword>
<protein>
    <submittedName>
        <fullName evidence="5 6">Uncharacterized protein</fullName>
    </submittedName>
</protein>
<dbReference type="PANTHER" id="PTHR15371">
    <property type="entry name" value="TIM23"/>
    <property type="match status" value="1"/>
</dbReference>
<dbReference type="PaxDb" id="3218-PP1S68_202V6.3"/>
<evidence type="ECO:0000256" key="2">
    <source>
        <dbReference type="ARBA" id="ARBA00022692"/>
    </source>
</evidence>
<proteinExistence type="predicted"/>
<dbReference type="InterPro" id="IPR045238">
    <property type="entry name" value="Tim23-like"/>
</dbReference>
<dbReference type="EnsemblPlants" id="Pp3c17_23180V3.3">
    <property type="protein sequence ID" value="Pp3c17_23180V3.3"/>
    <property type="gene ID" value="Pp3c17_23180"/>
</dbReference>
<evidence type="ECO:0000313" key="5">
    <source>
        <dbReference type="EMBL" id="PNR36669.1"/>
    </source>
</evidence>
<organism evidence="5">
    <name type="scientific">Physcomitrium patens</name>
    <name type="common">Spreading-leaved earth moss</name>
    <name type="synonym">Physcomitrella patens</name>
    <dbReference type="NCBI Taxonomy" id="3218"/>
    <lineage>
        <taxon>Eukaryota</taxon>
        <taxon>Viridiplantae</taxon>
        <taxon>Streptophyta</taxon>
        <taxon>Embryophyta</taxon>
        <taxon>Bryophyta</taxon>
        <taxon>Bryophytina</taxon>
        <taxon>Bryopsida</taxon>
        <taxon>Funariidae</taxon>
        <taxon>Funariales</taxon>
        <taxon>Funariaceae</taxon>
        <taxon>Physcomitrium</taxon>
    </lineage>
</organism>
<dbReference type="AlphaFoldDB" id="A9SDP8"/>
<reference evidence="5 7" key="2">
    <citation type="journal article" date="2018" name="Plant J.">
        <title>The Physcomitrella patens chromosome-scale assembly reveals moss genome structure and evolution.</title>
        <authorList>
            <person name="Lang D."/>
            <person name="Ullrich K.K."/>
            <person name="Murat F."/>
            <person name="Fuchs J."/>
            <person name="Jenkins J."/>
            <person name="Haas F.B."/>
            <person name="Piednoel M."/>
            <person name="Gundlach H."/>
            <person name="Van Bel M."/>
            <person name="Meyberg R."/>
            <person name="Vives C."/>
            <person name="Morata J."/>
            <person name="Symeonidi A."/>
            <person name="Hiss M."/>
            <person name="Muchero W."/>
            <person name="Kamisugi Y."/>
            <person name="Saleh O."/>
            <person name="Blanc G."/>
            <person name="Decker E.L."/>
            <person name="van Gessel N."/>
            <person name="Grimwood J."/>
            <person name="Hayes R.D."/>
            <person name="Graham S.W."/>
            <person name="Gunter L.E."/>
            <person name="McDaniel S.F."/>
            <person name="Hoernstein S.N.W."/>
            <person name="Larsson A."/>
            <person name="Li F.W."/>
            <person name="Perroud P.F."/>
            <person name="Phillips J."/>
            <person name="Ranjan P."/>
            <person name="Rokshar D.S."/>
            <person name="Rothfels C.J."/>
            <person name="Schneider L."/>
            <person name="Shu S."/>
            <person name="Stevenson D.W."/>
            <person name="Thummler F."/>
            <person name="Tillich M."/>
            <person name="Villarreal Aguilar J.C."/>
            <person name="Widiez T."/>
            <person name="Wong G.K."/>
            <person name="Wymore A."/>
            <person name="Zhang Y."/>
            <person name="Zimmer A.D."/>
            <person name="Quatrano R.S."/>
            <person name="Mayer K.F.X."/>
            <person name="Goodstein D."/>
            <person name="Casacuberta J.M."/>
            <person name="Vandepoele K."/>
            <person name="Reski R."/>
            <person name="Cuming A.C."/>
            <person name="Tuskan G.A."/>
            <person name="Maumus F."/>
            <person name="Salse J."/>
            <person name="Schmutz J."/>
            <person name="Rensing S.A."/>
        </authorList>
    </citation>
    <scope>NUCLEOTIDE SEQUENCE [LARGE SCALE GENOMIC DNA]</scope>
    <source>
        <strain evidence="6 7">cv. Gransden 2004</strain>
    </source>
</reference>
<dbReference type="Gramene" id="Pp3c17_23180V3.1">
    <property type="protein sequence ID" value="Pp3c17_23180V3.1"/>
    <property type="gene ID" value="Pp3c17_23180"/>
</dbReference>
<dbReference type="GeneID" id="112294774"/>
<dbReference type="Proteomes" id="UP000006727">
    <property type="component" value="Chromosome 17"/>
</dbReference>
<comment type="subcellular location">
    <subcellularLocation>
        <location evidence="1">Membrane</location>
        <topology evidence="1">Multi-pass membrane protein</topology>
    </subcellularLocation>
</comment>
<keyword evidence="3" id="KW-1133">Transmembrane helix</keyword>
<dbReference type="RefSeq" id="XP_024401362.1">
    <property type="nucleotide sequence ID" value="XM_024545594.2"/>
</dbReference>
<dbReference type="EnsemblPlants" id="Pp3c17_23180V3.1">
    <property type="protein sequence ID" value="Pp3c17_23180V3.1"/>
    <property type="gene ID" value="Pp3c17_23180"/>
</dbReference>
<reference evidence="6" key="3">
    <citation type="submission" date="2020-12" db="UniProtKB">
        <authorList>
            <consortium name="EnsemblPlants"/>
        </authorList>
    </citation>
    <scope>IDENTIFICATION</scope>
</reference>
<evidence type="ECO:0000256" key="1">
    <source>
        <dbReference type="ARBA" id="ARBA00004141"/>
    </source>
</evidence>
<dbReference type="Gramene" id="Pp3c17_23180V3.4">
    <property type="protein sequence ID" value="Pp3c17_23180V3.4"/>
    <property type="gene ID" value="Pp3c17_23180"/>
</dbReference>